<keyword evidence="2" id="KW-1185">Reference proteome</keyword>
<dbReference type="SUPFAM" id="SSF55804">
    <property type="entry name" value="Phoshotransferase/anion transport protein"/>
    <property type="match status" value="1"/>
</dbReference>
<dbReference type="EMBL" id="UYRU01056507">
    <property type="protein sequence ID" value="VDN13482.1"/>
    <property type="molecule type" value="Genomic_DNA"/>
</dbReference>
<dbReference type="AlphaFoldDB" id="A0A3P7NZ22"/>
<dbReference type="OrthoDB" id="6274901at2759"/>
<evidence type="ECO:0000313" key="2">
    <source>
        <dbReference type="Proteomes" id="UP000281553"/>
    </source>
</evidence>
<evidence type="ECO:0000313" key="1">
    <source>
        <dbReference type="EMBL" id="VDN13482.1"/>
    </source>
</evidence>
<gene>
    <name evidence="1" type="ORF">DILT_LOCUS9313</name>
</gene>
<dbReference type="Proteomes" id="UP000281553">
    <property type="component" value="Unassembled WGS sequence"/>
</dbReference>
<organism evidence="1 2">
    <name type="scientific">Dibothriocephalus latus</name>
    <name type="common">Fish tapeworm</name>
    <name type="synonym">Diphyllobothrium latum</name>
    <dbReference type="NCBI Taxonomy" id="60516"/>
    <lineage>
        <taxon>Eukaryota</taxon>
        <taxon>Metazoa</taxon>
        <taxon>Spiralia</taxon>
        <taxon>Lophotrochozoa</taxon>
        <taxon>Platyhelminthes</taxon>
        <taxon>Cestoda</taxon>
        <taxon>Eucestoda</taxon>
        <taxon>Diphyllobothriidea</taxon>
        <taxon>Diphyllobothriidae</taxon>
        <taxon>Dibothriocephalus</taxon>
    </lineage>
</organism>
<reference evidence="1 2" key="1">
    <citation type="submission" date="2018-11" db="EMBL/GenBank/DDBJ databases">
        <authorList>
            <consortium name="Pathogen Informatics"/>
        </authorList>
    </citation>
    <scope>NUCLEOTIDE SEQUENCE [LARGE SCALE GENOMIC DNA]</scope>
</reference>
<dbReference type="Gene3D" id="3.40.930.10">
    <property type="entry name" value="Mannitol-specific EII, Chain A"/>
    <property type="match status" value="1"/>
</dbReference>
<proteinExistence type="predicted"/>
<accession>A0A3P7NZ22</accession>
<name>A0A3P7NZ22_DIBLA</name>
<sequence length="84" mass="10032">MDKPLFTEIFRLARMDDCLPAQRLAHEVDGFGNEYCWKEVARYVLYEETFDDFLNEFTPPQISVINYKCFSLLEQSIQKRKLLC</sequence>
<protein>
    <submittedName>
        <fullName evidence="1">Uncharacterized protein</fullName>
    </submittedName>
</protein>
<dbReference type="InterPro" id="IPR016152">
    <property type="entry name" value="PTrfase/Anion_transptr"/>
</dbReference>